<feature type="transmembrane region" description="Helical" evidence="1">
    <location>
        <begin position="115"/>
        <end position="136"/>
    </location>
</feature>
<keyword evidence="1" id="KW-0812">Transmembrane</keyword>
<gene>
    <name evidence="2" type="ORF">K7432_010607</name>
</gene>
<feature type="transmembrane region" description="Helical" evidence="1">
    <location>
        <begin position="89"/>
        <end position="108"/>
    </location>
</feature>
<keyword evidence="3" id="KW-1185">Reference proteome</keyword>
<feature type="transmembrane region" description="Helical" evidence="1">
    <location>
        <begin position="52"/>
        <end position="77"/>
    </location>
</feature>
<reference evidence="2 3" key="1">
    <citation type="submission" date="2023-04" db="EMBL/GenBank/DDBJ databases">
        <title>Genome of Basidiobolus ranarum AG-B5.</title>
        <authorList>
            <person name="Stajich J.E."/>
            <person name="Carter-House D."/>
            <person name="Gryganskyi A."/>
        </authorList>
    </citation>
    <scope>NUCLEOTIDE SEQUENCE [LARGE SCALE GENOMIC DNA]</scope>
    <source>
        <strain evidence="2 3">AG-B5</strain>
    </source>
</reference>
<name>A0ABR2VV63_9FUNG</name>
<sequence length="291" mass="32799">MSDTFFSLHETAKTQLNYSNGILIVYCVVFCLYITICYRLMMEAIRAHKEIVLYICTAASVIGTLTSIYILSLFFIFNTSCSLRSLLSNVASGVVSACTQGAICIWVYRVIKCRAILVFGFLLSIIKFILLIHSLVSVAQYYRVVGLCTFRNGPFLLYYSILFDNSIITFFLLYFLLTLLRQRKLLLREKESMLPAINDPVIRQLQKTRSAAKVGLLALLFNVFATICIVVIIILAPDGKLAVVTFHLCLGLTFTCIANSLLLLLQPVVESRPEPFDNIPSFEMGEEYSIK</sequence>
<accession>A0ABR2VV63</accession>
<feature type="transmembrane region" description="Helical" evidence="1">
    <location>
        <begin position="156"/>
        <end position="180"/>
    </location>
</feature>
<keyword evidence="1" id="KW-0472">Membrane</keyword>
<dbReference type="EMBL" id="JASJQH010007617">
    <property type="protein sequence ID" value="KAK9703685.1"/>
    <property type="molecule type" value="Genomic_DNA"/>
</dbReference>
<feature type="transmembrane region" description="Helical" evidence="1">
    <location>
        <begin position="241"/>
        <end position="265"/>
    </location>
</feature>
<proteinExistence type="predicted"/>
<evidence type="ECO:0000313" key="3">
    <source>
        <dbReference type="Proteomes" id="UP001479436"/>
    </source>
</evidence>
<protein>
    <submittedName>
        <fullName evidence="2">Uncharacterized protein</fullName>
    </submittedName>
</protein>
<feature type="transmembrane region" description="Helical" evidence="1">
    <location>
        <begin position="20"/>
        <end position="40"/>
    </location>
</feature>
<organism evidence="2 3">
    <name type="scientific">Basidiobolus ranarum</name>
    <dbReference type="NCBI Taxonomy" id="34480"/>
    <lineage>
        <taxon>Eukaryota</taxon>
        <taxon>Fungi</taxon>
        <taxon>Fungi incertae sedis</taxon>
        <taxon>Zoopagomycota</taxon>
        <taxon>Entomophthoromycotina</taxon>
        <taxon>Basidiobolomycetes</taxon>
        <taxon>Basidiobolales</taxon>
        <taxon>Basidiobolaceae</taxon>
        <taxon>Basidiobolus</taxon>
    </lineage>
</organism>
<dbReference type="Proteomes" id="UP001479436">
    <property type="component" value="Unassembled WGS sequence"/>
</dbReference>
<evidence type="ECO:0000313" key="2">
    <source>
        <dbReference type="EMBL" id="KAK9703685.1"/>
    </source>
</evidence>
<comment type="caution">
    <text evidence="2">The sequence shown here is derived from an EMBL/GenBank/DDBJ whole genome shotgun (WGS) entry which is preliminary data.</text>
</comment>
<feature type="transmembrane region" description="Helical" evidence="1">
    <location>
        <begin position="214"/>
        <end position="235"/>
    </location>
</feature>
<evidence type="ECO:0000256" key="1">
    <source>
        <dbReference type="SAM" id="Phobius"/>
    </source>
</evidence>
<keyword evidence="1" id="KW-1133">Transmembrane helix</keyword>